<feature type="domain" description="Protein kinase" evidence="2">
    <location>
        <begin position="68"/>
        <end position="399"/>
    </location>
</feature>
<evidence type="ECO:0000313" key="4">
    <source>
        <dbReference type="Proteomes" id="UP001280121"/>
    </source>
</evidence>
<feature type="compositionally biased region" description="Low complexity" evidence="1">
    <location>
        <begin position="26"/>
        <end position="36"/>
    </location>
</feature>
<dbReference type="Gene3D" id="3.30.200.20">
    <property type="entry name" value="Phosphorylase Kinase, domain 1"/>
    <property type="match status" value="1"/>
</dbReference>
<feature type="region of interest" description="Disordered" evidence="1">
    <location>
        <begin position="1"/>
        <end position="36"/>
    </location>
</feature>
<dbReference type="PANTHER" id="PTHR46863:SF2">
    <property type="entry name" value="LYSM DOMAIN RECEPTOR-LIKE KINASE 3"/>
    <property type="match status" value="1"/>
</dbReference>
<dbReference type="InterPro" id="IPR011009">
    <property type="entry name" value="Kinase-like_dom_sf"/>
</dbReference>
<dbReference type="PROSITE" id="PS50011">
    <property type="entry name" value="PROTEIN_KINASE_DOM"/>
    <property type="match status" value="1"/>
</dbReference>
<feature type="compositionally biased region" description="Polar residues" evidence="1">
    <location>
        <begin position="1"/>
        <end position="10"/>
    </location>
</feature>
<dbReference type="SUPFAM" id="SSF56112">
    <property type="entry name" value="Protein kinase-like (PK-like)"/>
    <property type="match status" value="1"/>
</dbReference>
<protein>
    <recommendedName>
        <fullName evidence="2">Protein kinase domain-containing protein</fullName>
    </recommendedName>
</protein>
<dbReference type="InterPro" id="IPR000719">
    <property type="entry name" value="Prot_kinase_dom"/>
</dbReference>
<evidence type="ECO:0000256" key="1">
    <source>
        <dbReference type="SAM" id="MobiDB-lite"/>
    </source>
</evidence>
<reference evidence="3" key="1">
    <citation type="journal article" date="2023" name="Plant J.">
        <title>Genome sequences and population genomics provide insights into the demographic history, inbreeding, and mutation load of two 'living fossil' tree species of Dipteronia.</title>
        <authorList>
            <person name="Feng Y."/>
            <person name="Comes H.P."/>
            <person name="Chen J."/>
            <person name="Zhu S."/>
            <person name="Lu R."/>
            <person name="Zhang X."/>
            <person name="Li P."/>
            <person name="Qiu J."/>
            <person name="Olsen K.M."/>
            <person name="Qiu Y."/>
        </authorList>
    </citation>
    <scope>NUCLEOTIDE SEQUENCE</scope>
    <source>
        <strain evidence="3">KIB01</strain>
    </source>
</reference>
<name>A0AAD9TE45_9ROSI</name>
<organism evidence="3 4">
    <name type="scientific">Dipteronia dyeriana</name>
    <dbReference type="NCBI Taxonomy" id="168575"/>
    <lineage>
        <taxon>Eukaryota</taxon>
        <taxon>Viridiplantae</taxon>
        <taxon>Streptophyta</taxon>
        <taxon>Embryophyta</taxon>
        <taxon>Tracheophyta</taxon>
        <taxon>Spermatophyta</taxon>
        <taxon>Magnoliopsida</taxon>
        <taxon>eudicotyledons</taxon>
        <taxon>Gunneridae</taxon>
        <taxon>Pentapetalae</taxon>
        <taxon>rosids</taxon>
        <taxon>malvids</taxon>
        <taxon>Sapindales</taxon>
        <taxon>Sapindaceae</taxon>
        <taxon>Hippocastanoideae</taxon>
        <taxon>Acereae</taxon>
        <taxon>Dipteronia</taxon>
    </lineage>
</organism>
<dbReference type="Proteomes" id="UP001280121">
    <property type="component" value="Unassembled WGS sequence"/>
</dbReference>
<dbReference type="Pfam" id="PF07714">
    <property type="entry name" value="PK_Tyr_Ser-Thr"/>
    <property type="match status" value="1"/>
</dbReference>
<dbReference type="GO" id="GO:0005524">
    <property type="term" value="F:ATP binding"/>
    <property type="evidence" value="ECO:0007669"/>
    <property type="project" value="InterPro"/>
</dbReference>
<keyword evidence="4" id="KW-1185">Reference proteome</keyword>
<dbReference type="InterPro" id="IPR001245">
    <property type="entry name" value="Ser-Thr/Tyr_kinase_cat_dom"/>
</dbReference>
<comment type="caution">
    <text evidence="3">The sequence shown here is derived from an EMBL/GenBank/DDBJ whole genome shotgun (WGS) entry which is preliminary data.</text>
</comment>
<sequence length="421" mass="46552">MCKTKTSTDVVTPIPKPRNKSHRPSKSFSDSNSNSNSNSNFIFNSSSSSSTTNNNNFNITNEYSTNLFSKSSNNSRASLSSLREALAENPHIYDFSEISSATNNFLCKKFNSSSSSASWRSTVRGRDVLISQRKLRRPLELQQLCDRLSLICRSHHSSIIKLLGASVSGNYIYLVYEFVSGANLTNCLRNKKNPSFTVLCTWLSRMQVATDLSHGLDYIHHFSGLNSNVIHNHIKSSSIIITEHESELHICAKFCHFGTAELCGEVEQNRNGKVKKIEGTRGYMSPEFQVTGIATQKSDVYAFGVVILELLSGEEALRFVVDEGSGAYKRISVIENASQAVAGGGSGGVRKWVDRRLKDSYPVEVAEKMVVLGLQCVDENPEKRPDMGKVAGLVSRLYLESKTWAERIGLPTDLSVSLAPR</sequence>
<accession>A0AAD9TE45</accession>
<proteinExistence type="predicted"/>
<dbReference type="GO" id="GO:0004672">
    <property type="term" value="F:protein kinase activity"/>
    <property type="evidence" value="ECO:0007669"/>
    <property type="project" value="InterPro"/>
</dbReference>
<dbReference type="PANTHER" id="PTHR46863">
    <property type="entry name" value="OS09G0572100 PROTEIN"/>
    <property type="match status" value="1"/>
</dbReference>
<dbReference type="AlphaFoldDB" id="A0AAD9TE45"/>
<dbReference type="EMBL" id="JANJYI010000009">
    <property type="protein sequence ID" value="KAK2634041.1"/>
    <property type="molecule type" value="Genomic_DNA"/>
</dbReference>
<evidence type="ECO:0000259" key="2">
    <source>
        <dbReference type="PROSITE" id="PS50011"/>
    </source>
</evidence>
<evidence type="ECO:0000313" key="3">
    <source>
        <dbReference type="EMBL" id="KAK2634041.1"/>
    </source>
</evidence>
<dbReference type="Gene3D" id="1.10.510.10">
    <property type="entry name" value="Transferase(Phosphotransferase) domain 1"/>
    <property type="match status" value="1"/>
</dbReference>
<gene>
    <name evidence="3" type="ORF">Ddye_028833</name>
</gene>